<sequence>MKKIWMTAIDALRPTSETKRAPRHAAAYDHDHEQVRHNAHDHRMSDRLRPTLSTR</sequence>
<accession>A0A852VN86</accession>
<gene>
    <name evidence="2" type="ORF">BJY20_001864</name>
</gene>
<feature type="compositionally biased region" description="Basic and acidic residues" evidence="1">
    <location>
        <begin position="16"/>
        <end position="49"/>
    </location>
</feature>
<comment type="caution">
    <text evidence="2">The sequence shown here is derived from an EMBL/GenBank/DDBJ whole genome shotgun (WGS) entry which is preliminary data.</text>
</comment>
<reference evidence="2 3" key="1">
    <citation type="submission" date="2020-07" db="EMBL/GenBank/DDBJ databases">
        <title>Sequencing the genomes of 1000 actinobacteria strains.</title>
        <authorList>
            <person name="Klenk H.-P."/>
        </authorList>
    </citation>
    <scope>NUCLEOTIDE SEQUENCE [LARGE SCALE GENOMIC DNA]</scope>
    <source>
        <strain evidence="2 3">DSM 26154</strain>
    </source>
</reference>
<dbReference type="AlphaFoldDB" id="A0A852VN86"/>
<dbReference type="RefSeq" id="WP_185991276.1">
    <property type="nucleotide sequence ID" value="NZ_JACCAE010000001.1"/>
</dbReference>
<organism evidence="2 3">
    <name type="scientific">Janibacter cremeus</name>
    <dbReference type="NCBI Taxonomy" id="1285192"/>
    <lineage>
        <taxon>Bacteria</taxon>
        <taxon>Bacillati</taxon>
        <taxon>Actinomycetota</taxon>
        <taxon>Actinomycetes</taxon>
        <taxon>Micrococcales</taxon>
        <taxon>Intrasporangiaceae</taxon>
        <taxon>Janibacter</taxon>
    </lineage>
</organism>
<evidence type="ECO:0000313" key="2">
    <source>
        <dbReference type="EMBL" id="NYF98472.1"/>
    </source>
</evidence>
<protein>
    <submittedName>
        <fullName evidence="2">Uncharacterized protein</fullName>
    </submittedName>
</protein>
<dbReference type="EMBL" id="JACCAE010000001">
    <property type="protein sequence ID" value="NYF98472.1"/>
    <property type="molecule type" value="Genomic_DNA"/>
</dbReference>
<evidence type="ECO:0000313" key="3">
    <source>
        <dbReference type="Proteomes" id="UP000554054"/>
    </source>
</evidence>
<evidence type="ECO:0000256" key="1">
    <source>
        <dbReference type="SAM" id="MobiDB-lite"/>
    </source>
</evidence>
<keyword evidence="3" id="KW-1185">Reference proteome</keyword>
<dbReference type="Proteomes" id="UP000554054">
    <property type="component" value="Unassembled WGS sequence"/>
</dbReference>
<name>A0A852VN86_9MICO</name>
<proteinExistence type="predicted"/>
<feature type="region of interest" description="Disordered" evidence="1">
    <location>
        <begin position="15"/>
        <end position="55"/>
    </location>
</feature>